<dbReference type="EC" id="2.4.1.-" evidence="8"/>
<accession>A0A1Q5UN54</accession>
<gene>
    <name evidence="10" type="ORF">PENSUB_492</name>
</gene>
<evidence type="ECO:0000256" key="3">
    <source>
        <dbReference type="ARBA" id="ARBA00022729"/>
    </source>
</evidence>
<dbReference type="OrthoDB" id="421038at2759"/>
<comment type="similarity">
    <text evidence="2 8">Belongs to the glycosyl hydrolase 72 family.</text>
</comment>
<evidence type="ECO:0000256" key="8">
    <source>
        <dbReference type="RuleBase" id="RU361209"/>
    </source>
</evidence>
<evidence type="ECO:0000256" key="7">
    <source>
        <dbReference type="ARBA" id="ARBA00025026"/>
    </source>
</evidence>
<keyword evidence="3 8" id="KW-0732">Signal</keyword>
<dbReference type="Gene3D" id="3.20.20.80">
    <property type="entry name" value="Glycosidases"/>
    <property type="match status" value="1"/>
</dbReference>
<comment type="caution">
    <text evidence="10">The sequence shown here is derived from an EMBL/GenBank/DDBJ whole genome shotgun (WGS) entry which is preliminary data.</text>
</comment>
<comment type="function">
    <text evidence="7">Splits internally a 1,3-beta-glucan molecule and transfers the newly generated reducing end (the donor) to the non-reducing end of another 1,3-beta-glucan molecule (the acceptor) forming a 1,3-beta linkage, resulting in the elongation of 1,3-beta-glucan chains in the cell wall. Involved in cell wall morphogenesis.</text>
</comment>
<evidence type="ECO:0000256" key="5">
    <source>
        <dbReference type="ARBA" id="ARBA00023180"/>
    </source>
</evidence>
<evidence type="ECO:0000256" key="4">
    <source>
        <dbReference type="ARBA" id="ARBA00023157"/>
    </source>
</evidence>
<keyword evidence="8 10" id="KW-0808">Transferase</keyword>
<evidence type="ECO:0000256" key="1">
    <source>
        <dbReference type="ARBA" id="ARBA00004609"/>
    </source>
</evidence>
<keyword evidence="5" id="KW-0325">Glycoprotein</keyword>
<name>A0A1Q5UN54_9EURO</name>
<dbReference type="GO" id="GO:0031505">
    <property type="term" value="P:fungal-type cell wall organization"/>
    <property type="evidence" value="ECO:0007669"/>
    <property type="project" value="TreeGrafter"/>
</dbReference>
<dbReference type="Proteomes" id="UP000186955">
    <property type="component" value="Unassembled WGS sequence"/>
</dbReference>
<organism evidence="10 11">
    <name type="scientific">Penicillium subrubescens</name>
    <dbReference type="NCBI Taxonomy" id="1316194"/>
    <lineage>
        <taxon>Eukaryota</taxon>
        <taxon>Fungi</taxon>
        <taxon>Dikarya</taxon>
        <taxon>Ascomycota</taxon>
        <taxon>Pezizomycotina</taxon>
        <taxon>Eurotiomycetes</taxon>
        <taxon>Eurotiomycetidae</taxon>
        <taxon>Eurotiales</taxon>
        <taxon>Aspergillaceae</taxon>
        <taxon>Penicillium</taxon>
    </lineage>
</organism>
<reference evidence="10 11" key="1">
    <citation type="submission" date="2016-10" db="EMBL/GenBank/DDBJ databases">
        <title>Genome sequence of the ascomycete fungus Penicillium subrubescens.</title>
        <authorList>
            <person name="De Vries R.P."/>
            <person name="Peng M."/>
            <person name="Dilokpimol A."/>
            <person name="Hilden K."/>
            <person name="Makela M.R."/>
            <person name="Grigoriev I."/>
            <person name="Riley R."/>
            <person name="Granchi Z."/>
        </authorList>
    </citation>
    <scope>NUCLEOTIDE SEQUENCE [LARGE SCALE GENOMIC DNA]</scope>
    <source>
        <strain evidence="10 11">CBS 132785</strain>
    </source>
</reference>
<sequence>MLSSLALSAVPLLLAGLQAATVGAVPTISAVGSKFFYENGTQYYLKGIAYQLTPNDPLIDTAQCKRDIVRMSELGANAIRVYHVDPNADHKGCMTAFADAGIYLFVDLDTFTTQIEQTSPHWNETQLDRFKEVLDEFQQFDNTAGVFVGNEVLTTANGSHAAPYVLAAARDIKAYRNQKGYREIPVGYSAADIADLRPMLQNYLACSKNESERLDFYSLNAYEWCGQSSYEVSGYNMLQKNATDYPIPIFFSETGCNTPAPRTFDDQDSIFGSKMSGTWSGAIIYEWIEETNDYGLINYGPSVSAATNTIVEDGFTRQGTPTPVSPDFANLKSHWATLNPTGVVLSIYKKETGSISAVECPAYTSGAWEVDPSSPLPTLGQTYKEESSKGASTASGKGSTASGGGGATSSSTKNAASAAGVHGSSAPAHLLTISMVLSAGVGALALWL</sequence>
<dbReference type="InterPro" id="IPR004886">
    <property type="entry name" value="Glucanosyltransferase"/>
</dbReference>
<dbReference type="SUPFAM" id="SSF51445">
    <property type="entry name" value="(Trans)glycosidases"/>
    <property type="match status" value="1"/>
</dbReference>
<dbReference type="GO" id="GO:0071970">
    <property type="term" value="P:fungal-type cell wall (1-&gt;3)-beta-D-glucan biosynthetic process"/>
    <property type="evidence" value="ECO:0007669"/>
    <property type="project" value="TreeGrafter"/>
</dbReference>
<dbReference type="FunFam" id="3.20.20.80:FF:000038">
    <property type="entry name" value="1,3-beta-glucanosyltransferase"/>
    <property type="match status" value="1"/>
</dbReference>
<keyword evidence="8" id="KW-0472">Membrane</keyword>
<dbReference type="PANTHER" id="PTHR31468">
    <property type="entry name" value="1,3-BETA-GLUCANOSYLTRANSFERASE GAS1"/>
    <property type="match status" value="1"/>
</dbReference>
<dbReference type="PANTHER" id="PTHR31468:SF8">
    <property type="entry name" value="1,3-BETA-GLUCANOSYLTRANSFERASE GAS2"/>
    <property type="match status" value="1"/>
</dbReference>
<dbReference type="AlphaFoldDB" id="A0A1Q5UN54"/>
<comment type="subcellular location">
    <subcellularLocation>
        <location evidence="1 8">Cell membrane</location>
        <topology evidence="1 8">Lipid-anchor</topology>
        <topology evidence="1 8">GPI-anchor</topology>
    </subcellularLocation>
</comment>
<keyword evidence="4" id="KW-1015">Disulfide bond</keyword>
<evidence type="ECO:0000313" key="10">
    <source>
        <dbReference type="EMBL" id="OKP13917.1"/>
    </source>
</evidence>
<evidence type="ECO:0000256" key="6">
    <source>
        <dbReference type="ARBA" id="ARBA00023288"/>
    </source>
</evidence>
<evidence type="ECO:0000256" key="2">
    <source>
        <dbReference type="ARBA" id="ARBA00007528"/>
    </source>
</evidence>
<feature type="signal peptide" evidence="8">
    <location>
        <begin position="1"/>
        <end position="19"/>
    </location>
</feature>
<feature type="chain" id="PRO_5011815796" description="1,3-beta-glucanosyltransferase" evidence="8">
    <location>
        <begin position="20"/>
        <end position="448"/>
    </location>
</feature>
<dbReference type="EMBL" id="MNBE01000123">
    <property type="protein sequence ID" value="OKP13917.1"/>
    <property type="molecule type" value="Genomic_DNA"/>
</dbReference>
<feature type="region of interest" description="Disordered" evidence="9">
    <location>
        <begin position="374"/>
        <end position="419"/>
    </location>
</feature>
<evidence type="ECO:0000313" key="11">
    <source>
        <dbReference type="Proteomes" id="UP000186955"/>
    </source>
</evidence>
<dbReference type="InterPro" id="IPR017853">
    <property type="entry name" value="GH"/>
</dbReference>
<feature type="compositionally biased region" description="Low complexity" evidence="9">
    <location>
        <begin position="408"/>
        <end position="419"/>
    </location>
</feature>
<evidence type="ECO:0000256" key="9">
    <source>
        <dbReference type="SAM" id="MobiDB-lite"/>
    </source>
</evidence>
<dbReference type="GO" id="GO:0005886">
    <property type="term" value="C:plasma membrane"/>
    <property type="evidence" value="ECO:0007669"/>
    <property type="project" value="UniProtKB-SubCell"/>
</dbReference>
<feature type="compositionally biased region" description="Low complexity" evidence="9">
    <location>
        <begin position="389"/>
        <end position="400"/>
    </location>
</feature>
<dbReference type="Pfam" id="PF03198">
    <property type="entry name" value="Glyco_hydro_72"/>
    <property type="match status" value="1"/>
</dbReference>
<dbReference type="GO" id="GO:0042124">
    <property type="term" value="F:1,3-beta-glucanosyltransferase activity"/>
    <property type="evidence" value="ECO:0007669"/>
    <property type="project" value="TreeGrafter"/>
</dbReference>
<keyword evidence="6 8" id="KW-0449">Lipoprotein</keyword>
<dbReference type="GO" id="GO:0098552">
    <property type="term" value="C:side of membrane"/>
    <property type="evidence" value="ECO:0007669"/>
    <property type="project" value="UniProtKB-KW"/>
</dbReference>
<protein>
    <recommendedName>
        <fullName evidence="8">1,3-beta-glucanosyltransferase</fullName>
        <ecNumber evidence="8">2.4.1.-</ecNumber>
    </recommendedName>
</protein>
<keyword evidence="11" id="KW-1185">Reference proteome</keyword>
<proteinExistence type="inferred from homology"/>
<keyword evidence="8" id="KW-0336">GPI-anchor</keyword>